<keyword evidence="3" id="KW-1185">Reference proteome</keyword>
<dbReference type="RefSeq" id="WP_063188191.1">
    <property type="nucleotide sequence ID" value="NZ_CP018095.1"/>
</dbReference>
<accession>A0AAC9NXD4</accession>
<sequence>MDRDRRPFLPARTRRLWAPVTAMALVVLASNIAVQHPFTPWGLEDYLTWGAFTYPVAFLVTDLTNRRYGAATARRLVIVGFVLALAASVVAASPRIAFASGTAFLVGQLLDIGVFNRLRRLAWWKAPLTGSLLGSALDTALFFTLAFAGDVTDLVTYGGGPLAATVPVWIGWAICDFIVKVAMALAMLVPYGALMGLVRPAVEARAS</sequence>
<reference evidence="2 3" key="1">
    <citation type="submission" date="2016-11" db="EMBL/GenBank/DDBJ databases">
        <title>Complete genome sequence of the aerobically denitrifying bacterium Chelatococcus daeguensis TAD1.</title>
        <authorList>
            <person name="Yang Y."/>
            <person name="Huang S."/>
            <person name="Lin E."/>
        </authorList>
    </citation>
    <scope>NUCLEOTIDE SEQUENCE [LARGE SCALE GENOMIC DNA]</scope>
    <source>
        <strain evidence="2 3">TAD1</strain>
    </source>
</reference>
<feature type="transmembrane region" description="Helical" evidence="1">
    <location>
        <begin position="128"/>
        <end position="149"/>
    </location>
</feature>
<feature type="transmembrane region" description="Helical" evidence="1">
    <location>
        <begin position="169"/>
        <end position="189"/>
    </location>
</feature>
<feature type="transmembrane region" description="Helical" evidence="1">
    <location>
        <begin position="98"/>
        <end position="116"/>
    </location>
</feature>
<protein>
    <recommendedName>
        <fullName evidence="1">Probable queuosine precursor transporter</fullName>
        <shortName evidence="1">Q precursor transporter</shortName>
    </recommendedName>
</protein>
<keyword evidence="1" id="KW-1003">Cell membrane</keyword>
<dbReference type="KEGG" id="cdq:BOQ54_02510"/>
<evidence type="ECO:0000313" key="3">
    <source>
        <dbReference type="Proteomes" id="UP000182703"/>
    </source>
</evidence>
<keyword evidence="1" id="KW-0813">Transport</keyword>
<dbReference type="GO" id="GO:0005886">
    <property type="term" value="C:plasma membrane"/>
    <property type="evidence" value="ECO:0007669"/>
    <property type="project" value="UniProtKB-SubCell"/>
</dbReference>
<dbReference type="NCBIfam" id="TIGR00697">
    <property type="entry name" value="queuosine precursor transporter"/>
    <property type="match status" value="2"/>
</dbReference>
<feature type="transmembrane region" description="Helical" evidence="1">
    <location>
        <begin position="76"/>
        <end position="92"/>
    </location>
</feature>
<dbReference type="PANTHER" id="PTHR34300:SF1">
    <property type="entry name" value="QUEUOSINE PRECURSOR TRANSPORTER"/>
    <property type="match status" value="1"/>
</dbReference>
<keyword evidence="1" id="KW-0812">Transmembrane</keyword>
<gene>
    <name evidence="2" type="ORF">BOQ54_02510</name>
</gene>
<comment type="subcellular location">
    <subcellularLocation>
        <location evidence="1">Cell inner membrane</location>
        <topology evidence="1">Multi-pass membrane protein</topology>
    </subcellularLocation>
</comment>
<dbReference type="HAMAP" id="MF_02088">
    <property type="entry name" value="Q_prec_transport"/>
    <property type="match status" value="1"/>
</dbReference>
<proteinExistence type="inferred from homology"/>
<keyword evidence="1" id="KW-0997">Cell inner membrane</keyword>
<keyword evidence="1" id="KW-1133">Transmembrane helix</keyword>
<dbReference type="InterPro" id="IPR003744">
    <property type="entry name" value="YhhQ"/>
</dbReference>
<comment type="similarity">
    <text evidence="1">Belongs to the vitamin uptake transporter (VUT/ECF) (TC 2.A.88) family. Q precursor transporter subfamily.</text>
</comment>
<dbReference type="AlphaFoldDB" id="A0AAC9NXD4"/>
<name>A0AAC9NXD4_9HYPH</name>
<dbReference type="Pfam" id="PF02592">
    <property type="entry name" value="Vut_1"/>
    <property type="match status" value="1"/>
</dbReference>
<dbReference type="GO" id="GO:0022857">
    <property type="term" value="F:transmembrane transporter activity"/>
    <property type="evidence" value="ECO:0007669"/>
    <property type="project" value="UniProtKB-UniRule"/>
</dbReference>
<dbReference type="PANTHER" id="PTHR34300">
    <property type="entry name" value="QUEUOSINE PRECURSOR TRANSPORTER-RELATED"/>
    <property type="match status" value="1"/>
</dbReference>
<organism evidence="2 3">
    <name type="scientific">Chelatococcus daeguensis</name>
    <dbReference type="NCBI Taxonomy" id="444444"/>
    <lineage>
        <taxon>Bacteria</taxon>
        <taxon>Pseudomonadati</taxon>
        <taxon>Pseudomonadota</taxon>
        <taxon>Alphaproteobacteria</taxon>
        <taxon>Hyphomicrobiales</taxon>
        <taxon>Chelatococcaceae</taxon>
        <taxon>Chelatococcus</taxon>
    </lineage>
</organism>
<comment type="function">
    <text evidence="1">Involved in the import of queuosine (Q) precursors, required for Q precursor salvage.</text>
</comment>
<evidence type="ECO:0000313" key="2">
    <source>
        <dbReference type="EMBL" id="APF36334.1"/>
    </source>
</evidence>
<feature type="transmembrane region" description="Helical" evidence="1">
    <location>
        <begin position="46"/>
        <end position="64"/>
    </location>
</feature>
<dbReference type="Proteomes" id="UP000182703">
    <property type="component" value="Chromosome"/>
</dbReference>
<keyword evidence="1" id="KW-0472">Membrane</keyword>
<feature type="transmembrane region" description="Helical" evidence="1">
    <location>
        <begin position="16"/>
        <end position="34"/>
    </location>
</feature>
<evidence type="ECO:0000256" key="1">
    <source>
        <dbReference type="HAMAP-Rule" id="MF_02088"/>
    </source>
</evidence>
<dbReference type="EMBL" id="CP018095">
    <property type="protein sequence ID" value="APF36334.1"/>
    <property type="molecule type" value="Genomic_DNA"/>
</dbReference>